<dbReference type="Pfam" id="PF00795">
    <property type="entry name" value="CN_hydrolase"/>
    <property type="match status" value="1"/>
</dbReference>
<sequence>MRRLIPYLLALLGGLLLPLAFAPFGWSWLAPVCLFLLFASWLNATPLQALARGYLFGMAQFGVGISWVYNSMHDYGGASALEAGGLTALFVLILSCYPGLAGWLAVRLFGGRGKHIKLLVAFPASWVIFEWLRGWFIADFPWLQVGSSQVETPLGQGLAPLFGVHGVSLTVALLAGLGLSVLDRSDWKRRGAMMSIGIIIVSCAWLARIQWTQPAGPPFKAALLQGNIPQNQKWQPEFQLATLELYAGMTRSHWDARLVVWPETAIPAYYHQVKDTWLADFRKEAAPHNTDLIIGIPWYDMTIGHYYNAMVSVTENPGKYFKRHLVPFGEYLPFRHVFGWVLNILEIPLSDFTRGEEGQEPIQAAGYPIAASICYEDVFGHEARDALPQAGYLVNVTNDSWFGNSMAPHQHVQMARMRALESGRYLLRATNTGITAVISPRGQIITQAPMFQQAVIVAEITPMSGSTPYIRFGDWLVIGGLVALLVFFKVKSEKISEMD</sequence>
<dbReference type="NCBIfam" id="TIGR00546">
    <property type="entry name" value="lnt"/>
    <property type="match status" value="1"/>
</dbReference>
<dbReference type="Proteomes" id="UP000249396">
    <property type="component" value="Unassembled WGS sequence"/>
</dbReference>
<keyword evidence="8 9" id="KW-0012">Acyltransferase</keyword>
<dbReference type="Gene3D" id="3.60.110.10">
    <property type="entry name" value="Carbon-nitrogen hydrolase"/>
    <property type="match status" value="1"/>
</dbReference>
<comment type="subcellular location">
    <subcellularLocation>
        <location evidence="1 9">Cell membrane</location>
        <topology evidence="1 9">Multi-pass membrane protein</topology>
    </subcellularLocation>
</comment>
<dbReference type="PANTHER" id="PTHR38686:SF1">
    <property type="entry name" value="APOLIPOPROTEIN N-ACYLTRANSFERASE"/>
    <property type="match status" value="1"/>
</dbReference>
<evidence type="ECO:0000256" key="1">
    <source>
        <dbReference type="ARBA" id="ARBA00004651"/>
    </source>
</evidence>
<feature type="transmembrane region" description="Helical" evidence="9">
    <location>
        <begin position="158"/>
        <end position="179"/>
    </location>
</feature>
<feature type="transmembrane region" description="Helical" evidence="9">
    <location>
        <begin position="191"/>
        <end position="211"/>
    </location>
</feature>
<feature type="transmembrane region" description="Helical" evidence="9">
    <location>
        <begin position="54"/>
        <end position="72"/>
    </location>
</feature>
<keyword evidence="3 9" id="KW-1003">Cell membrane</keyword>
<protein>
    <recommendedName>
        <fullName evidence="9">Apolipoprotein N-acyltransferase</fullName>
        <shortName evidence="9">ALP N-acyltransferase</shortName>
        <ecNumber evidence="9">2.3.1.269</ecNumber>
    </recommendedName>
</protein>
<keyword evidence="6 9" id="KW-1133">Transmembrane helix</keyword>
<feature type="transmembrane region" description="Helical" evidence="9">
    <location>
        <begin position="26"/>
        <end position="42"/>
    </location>
</feature>
<dbReference type="GO" id="GO:0005886">
    <property type="term" value="C:plasma membrane"/>
    <property type="evidence" value="ECO:0007669"/>
    <property type="project" value="UniProtKB-SubCell"/>
</dbReference>
<keyword evidence="11" id="KW-0449">Lipoprotein</keyword>
<comment type="function">
    <text evidence="9">Catalyzes the phospholipid dependent N-acylation of the N-terminal cysteine of apolipoprotein, the last step in lipoprotein maturation.</text>
</comment>
<evidence type="ECO:0000259" key="10">
    <source>
        <dbReference type="PROSITE" id="PS50263"/>
    </source>
</evidence>
<comment type="catalytic activity">
    <reaction evidence="9">
        <text>N-terminal S-1,2-diacyl-sn-glyceryl-L-cysteinyl-[lipoprotein] + a glycerophospholipid = N-acyl-S-1,2-diacyl-sn-glyceryl-L-cysteinyl-[lipoprotein] + a 2-acyl-sn-glycero-3-phospholipid + H(+)</text>
        <dbReference type="Rhea" id="RHEA:48228"/>
        <dbReference type="Rhea" id="RHEA-COMP:14681"/>
        <dbReference type="Rhea" id="RHEA-COMP:14684"/>
        <dbReference type="ChEBI" id="CHEBI:15378"/>
        <dbReference type="ChEBI" id="CHEBI:136912"/>
        <dbReference type="ChEBI" id="CHEBI:140656"/>
        <dbReference type="ChEBI" id="CHEBI:140657"/>
        <dbReference type="ChEBI" id="CHEBI:140660"/>
        <dbReference type="EC" id="2.3.1.269"/>
    </reaction>
</comment>
<reference evidence="11 12" key="1">
    <citation type="journal article" date="2018" name="Aquat. Microb. Ecol.">
        <title>Gammaproteobacterial methanotrophs dominate.</title>
        <authorList>
            <person name="Rissanen A.J."/>
            <person name="Saarenheimo J."/>
            <person name="Tiirola M."/>
            <person name="Peura S."/>
            <person name="Aalto S.L."/>
            <person name="Karvinen A."/>
            <person name="Nykanen H."/>
        </authorList>
    </citation>
    <scope>NUCLEOTIDE SEQUENCE [LARGE SCALE GENOMIC DNA]</scope>
    <source>
        <strain evidence="11">AMbin10</strain>
    </source>
</reference>
<dbReference type="InterPro" id="IPR036526">
    <property type="entry name" value="C-N_Hydrolase_sf"/>
</dbReference>
<evidence type="ECO:0000256" key="8">
    <source>
        <dbReference type="ARBA" id="ARBA00023315"/>
    </source>
</evidence>
<evidence type="ECO:0000256" key="3">
    <source>
        <dbReference type="ARBA" id="ARBA00022475"/>
    </source>
</evidence>
<evidence type="ECO:0000256" key="4">
    <source>
        <dbReference type="ARBA" id="ARBA00022679"/>
    </source>
</evidence>
<evidence type="ECO:0000256" key="6">
    <source>
        <dbReference type="ARBA" id="ARBA00022989"/>
    </source>
</evidence>
<evidence type="ECO:0000313" key="11">
    <source>
        <dbReference type="EMBL" id="PZN77659.1"/>
    </source>
</evidence>
<feature type="transmembrane region" description="Helical" evidence="9">
    <location>
        <begin position="84"/>
        <end position="106"/>
    </location>
</feature>
<dbReference type="InterPro" id="IPR004563">
    <property type="entry name" value="Apolipo_AcylTrfase"/>
</dbReference>
<dbReference type="SUPFAM" id="SSF56317">
    <property type="entry name" value="Carbon-nitrogen hydrolase"/>
    <property type="match status" value="1"/>
</dbReference>
<keyword evidence="5 9" id="KW-0812">Transmembrane</keyword>
<comment type="pathway">
    <text evidence="9">Protein modification; lipoprotein biosynthesis (N-acyl transfer).</text>
</comment>
<organism evidence="11 12">
    <name type="scientific">Candidatus Methylumidiphilus alinenensis</name>
    <dbReference type="NCBI Taxonomy" id="2202197"/>
    <lineage>
        <taxon>Bacteria</taxon>
        <taxon>Pseudomonadati</taxon>
        <taxon>Pseudomonadota</taxon>
        <taxon>Gammaproteobacteria</taxon>
        <taxon>Methylococcales</taxon>
        <taxon>Candidatus Methylumidiphilus</taxon>
    </lineage>
</organism>
<evidence type="ECO:0000256" key="7">
    <source>
        <dbReference type="ARBA" id="ARBA00023136"/>
    </source>
</evidence>
<accession>A0A2W4R5Z6</accession>
<dbReference type="UniPathway" id="UPA00666"/>
<dbReference type="InterPro" id="IPR003010">
    <property type="entry name" value="C-N_Hydrolase"/>
</dbReference>
<dbReference type="GO" id="GO:0016410">
    <property type="term" value="F:N-acyltransferase activity"/>
    <property type="evidence" value="ECO:0007669"/>
    <property type="project" value="UniProtKB-UniRule"/>
</dbReference>
<feature type="domain" description="CN hydrolase" evidence="10">
    <location>
        <begin position="224"/>
        <end position="462"/>
    </location>
</feature>
<dbReference type="GO" id="GO:0042158">
    <property type="term" value="P:lipoprotein biosynthetic process"/>
    <property type="evidence" value="ECO:0007669"/>
    <property type="project" value="UniProtKB-UniRule"/>
</dbReference>
<dbReference type="PANTHER" id="PTHR38686">
    <property type="entry name" value="APOLIPOPROTEIN N-ACYLTRANSFERASE"/>
    <property type="match status" value="1"/>
</dbReference>
<keyword evidence="7 9" id="KW-0472">Membrane</keyword>
<name>A0A2W4R5Z6_9GAMM</name>
<dbReference type="Pfam" id="PF20154">
    <property type="entry name" value="LNT_N"/>
    <property type="match status" value="1"/>
</dbReference>
<dbReference type="PROSITE" id="PS50263">
    <property type="entry name" value="CN_HYDROLASE"/>
    <property type="match status" value="1"/>
</dbReference>
<comment type="caution">
    <text evidence="11">The sequence shown here is derived from an EMBL/GenBank/DDBJ whole genome shotgun (WGS) entry which is preliminary data.</text>
</comment>
<evidence type="ECO:0000313" key="12">
    <source>
        <dbReference type="Proteomes" id="UP000249396"/>
    </source>
</evidence>
<dbReference type="InterPro" id="IPR045378">
    <property type="entry name" value="LNT_N"/>
</dbReference>
<evidence type="ECO:0000256" key="9">
    <source>
        <dbReference type="HAMAP-Rule" id="MF_01148"/>
    </source>
</evidence>
<feature type="transmembrane region" description="Helical" evidence="9">
    <location>
        <begin position="469"/>
        <end position="488"/>
    </location>
</feature>
<keyword evidence="4 9" id="KW-0808">Transferase</keyword>
<gene>
    <name evidence="9" type="primary">lnt</name>
    <name evidence="11" type="ORF">DM484_14250</name>
</gene>
<dbReference type="EC" id="2.3.1.269" evidence="9"/>
<proteinExistence type="inferred from homology"/>
<dbReference type="AlphaFoldDB" id="A0A2W4R5Z6"/>
<comment type="similarity">
    <text evidence="2 9">Belongs to the CN hydrolase family. Apolipoprotein N-acyltransferase subfamily.</text>
</comment>
<dbReference type="HAMAP" id="MF_01148">
    <property type="entry name" value="Lnt"/>
    <property type="match status" value="1"/>
</dbReference>
<evidence type="ECO:0000256" key="5">
    <source>
        <dbReference type="ARBA" id="ARBA00022692"/>
    </source>
</evidence>
<feature type="transmembrane region" description="Helical" evidence="9">
    <location>
        <begin position="118"/>
        <end position="138"/>
    </location>
</feature>
<evidence type="ECO:0000256" key="2">
    <source>
        <dbReference type="ARBA" id="ARBA00010065"/>
    </source>
</evidence>
<dbReference type="EMBL" id="QJPH01000332">
    <property type="protein sequence ID" value="PZN77659.1"/>
    <property type="molecule type" value="Genomic_DNA"/>
</dbReference>
<dbReference type="CDD" id="cd07571">
    <property type="entry name" value="ALP_N-acyl_transferase"/>
    <property type="match status" value="1"/>
</dbReference>